<dbReference type="GO" id="GO:0016020">
    <property type="term" value="C:membrane"/>
    <property type="evidence" value="ECO:0007669"/>
    <property type="project" value="UniProtKB-SubCell"/>
</dbReference>
<keyword evidence="14" id="KW-1185">Reference proteome</keyword>
<dbReference type="FunFam" id="3.80.10.10:FF:000400">
    <property type="entry name" value="Nuclear pore complex protein NUP107"/>
    <property type="match status" value="1"/>
</dbReference>
<dbReference type="SUPFAM" id="SSF52058">
    <property type="entry name" value="L domain-like"/>
    <property type="match status" value="1"/>
</dbReference>
<dbReference type="InterPro" id="IPR053213">
    <property type="entry name" value="RLP29"/>
</dbReference>
<evidence type="ECO:0000313" key="13">
    <source>
        <dbReference type="EMBL" id="KAF5733921.1"/>
    </source>
</evidence>
<evidence type="ECO:0000256" key="3">
    <source>
        <dbReference type="ARBA" id="ARBA00022512"/>
    </source>
</evidence>
<feature type="domain" description="Leucine-rich repeat-containing N-terminal plant-type" evidence="12">
    <location>
        <begin position="35"/>
        <end position="82"/>
    </location>
</feature>
<dbReference type="InterPro" id="IPR003591">
    <property type="entry name" value="Leu-rich_rpt_typical-subtyp"/>
</dbReference>
<keyword evidence="4" id="KW-0433">Leucine-rich repeat</keyword>
<comment type="similarity">
    <text evidence="10">Belongs to the polygalacturonase-inhibiting protein family.</text>
</comment>
<dbReference type="EMBL" id="JAAARO010000016">
    <property type="protein sequence ID" value="KAF5733921.1"/>
    <property type="molecule type" value="Genomic_DNA"/>
</dbReference>
<dbReference type="InterPro" id="IPR001611">
    <property type="entry name" value="Leu-rich_rpt"/>
</dbReference>
<evidence type="ECO:0000256" key="7">
    <source>
        <dbReference type="ARBA" id="ARBA00022737"/>
    </source>
</evidence>
<dbReference type="FunCoup" id="A0A7J7CIS9">
    <property type="interactions" value="3"/>
</dbReference>
<dbReference type="OrthoDB" id="676979at2759"/>
<comment type="subcellular location">
    <subcellularLocation>
        <location evidence="2">Membrane</location>
    </subcellularLocation>
    <subcellularLocation>
        <location evidence="1">Secreted</location>
        <location evidence="1">Cell wall</location>
    </subcellularLocation>
</comment>
<proteinExistence type="inferred from homology"/>
<dbReference type="InParanoid" id="A0A7J7CIS9"/>
<dbReference type="Pfam" id="PF00560">
    <property type="entry name" value="LRR_1"/>
    <property type="match status" value="3"/>
</dbReference>
<feature type="chain" id="PRO_5029563831" description="Leucine-rich repeat-containing N-terminal plant-type domain-containing protein" evidence="11">
    <location>
        <begin position="32"/>
        <end position="416"/>
    </location>
</feature>
<feature type="signal peptide" evidence="11">
    <location>
        <begin position="1"/>
        <end position="31"/>
    </location>
</feature>
<keyword evidence="9" id="KW-0472">Membrane</keyword>
<evidence type="ECO:0000256" key="1">
    <source>
        <dbReference type="ARBA" id="ARBA00004191"/>
    </source>
</evidence>
<dbReference type="Proteomes" id="UP000593562">
    <property type="component" value="Unassembled WGS sequence"/>
</dbReference>
<keyword evidence="3" id="KW-0964">Secreted</keyword>
<dbReference type="SMART" id="SM00369">
    <property type="entry name" value="LRR_TYP"/>
    <property type="match status" value="4"/>
</dbReference>
<evidence type="ECO:0000256" key="6">
    <source>
        <dbReference type="ARBA" id="ARBA00022729"/>
    </source>
</evidence>
<evidence type="ECO:0000256" key="2">
    <source>
        <dbReference type="ARBA" id="ARBA00004370"/>
    </source>
</evidence>
<evidence type="ECO:0000256" key="5">
    <source>
        <dbReference type="ARBA" id="ARBA00022692"/>
    </source>
</evidence>
<reference evidence="13 14" key="1">
    <citation type="journal article" date="2020" name="Nat. Commun.">
        <title>Genome of Tripterygium wilfordii and identification of cytochrome P450 involved in triptolide biosynthesis.</title>
        <authorList>
            <person name="Tu L."/>
            <person name="Su P."/>
            <person name="Zhang Z."/>
            <person name="Gao L."/>
            <person name="Wang J."/>
            <person name="Hu T."/>
            <person name="Zhou J."/>
            <person name="Zhang Y."/>
            <person name="Zhao Y."/>
            <person name="Liu Y."/>
            <person name="Song Y."/>
            <person name="Tong Y."/>
            <person name="Lu Y."/>
            <person name="Yang J."/>
            <person name="Xu C."/>
            <person name="Jia M."/>
            <person name="Peters R.J."/>
            <person name="Huang L."/>
            <person name="Gao W."/>
        </authorList>
    </citation>
    <scope>NUCLEOTIDE SEQUENCE [LARGE SCALE GENOMIC DNA]</scope>
    <source>
        <strain evidence="14">cv. XIE 37</strain>
        <tissue evidence="13">Leaf</tissue>
    </source>
</reference>
<evidence type="ECO:0000259" key="12">
    <source>
        <dbReference type="Pfam" id="PF08263"/>
    </source>
</evidence>
<evidence type="ECO:0000256" key="4">
    <source>
        <dbReference type="ARBA" id="ARBA00022614"/>
    </source>
</evidence>
<evidence type="ECO:0000256" key="10">
    <source>
        <dbReference type="ARBA" id="ARBA00038043"/>
    </source>
</evidence>
<dbReference type="InterPro" id="IPR013210">
    <property type="entry name" value="LRR_N_plant-typ"/>
</dbReference>
<keyword evidence="7" id="KW-0677">Repeat</keyword>
<dbReference type="PROSITE" id="PS51450">
    <property type="entry name" value="LRR"/>
    <property type="match status" value="1"/>
</dbReference>
<evidence type="ECO:0000256" key="8">
    <source>
        <dbReference type="ARBA" id="ARBA00022989"/>
    </source>
</evidence>
<dbReference type="PANTHER" id="PTHR48009:SF7">
    <property type="entry name" value="LEUCINE-RICH REPEAT (LRR) FAMILY PROTEIN"/>
    <property type="match status" value="1"/>
</dbReference>
<keyword evidence="8" id="KW-1133">Transmembrane helix</keyword>
<keyword evidence="5" id="KW-0812">Transmembrane</keyword>
<dbReference type="Pfam" id="PF08263">
    <property type="entry name" value="LRRNT_2"/>
    <property type="match status" value="1"/>
</dbReference>
<accession>A0A7J7CIS9</accession>
<organism evidence="13 14">
    <name type="scientific">Tripterygium wilfordii</name>
    <name type="common">Thunder God vine</name>
    <dbReference type="NCBI Taxonomy" id="458696"/>
    <lineage>
        <taxon>Eukaryota</taxon>
        <taxon>Viridiplantae</taxon>
        <taxon>Streptophyta</taxon>
        <taxon>Embryophyta</taxon>
        <taxon>Tracheophyta</taxon>
        <taxon>Spermatophyta</taxon>
        <taxon>Magnoliopsida</taxon>
        <taxon>eudicotyledons</taxon>
        <taxon>Gunneridae</taxon>
        <taxon>Pentapetalae</taxon>
        <taxon>rosids</taxon>
        <taxon>fabids</taxon>
        <taxon>Celastrales</taxon>
        <taxon>Celastraceae</taxon>
        <taxon>Tripterygium</taxon>
    </lineage>
</organism>
<gene>
    <name evidence="13" type="ORF">HS088_TW16G00362</name>
</gene>
<dbReference type="PRINTS" id="PR00019">
    <property type="entry name" value="LEURICHRPT"/>
</dbReference>
<dbReference type="Pfam" id="PF13855">
    <property type="entry name" value="LRR_8"/>
    <property type="match status" value="1"/>
</dbReference>
<sequence length="416" mass="45424">MAKPLLSIISSSHSETLIIILSLFLGSFVQSKTLDSDTQVLRLIKKSIDPTSIPSYSYIGSWDFSVDPCESSGGQFLGILCSYPSDNSSSRVTAIDLDPIGYDGFLAPAIGNLTELTILNLHNNKFRGPIPPTISNLKKLTIISLSQNFFTGSIPDEISQLKQLQSIDLSENNLSGFIPANISGLRSLTYLSLSRNSLSGRIPDLSGLWRLNILDISINQFYGIIPKLPAKLRTLSASQNAISGHITPISSLQLLRNLDLSNNRLSGPIRQEVLTLPQIIRINISVNHFTIFEPIRNPGRETHLQLLDAHTNQLHGHLPASLTMIENLTSINLSHNQFSGPIPMEYGEKLGSPWKTLFLDNNFLTGNLPQRFSDGTIKPVRGSLANNCLSCAPTIPLCSGGQRPASECVSRNDGSQ</sequence>
<evidence type="ECO:0000256" key="9">
    <source>
        <dbReference type="ARBA" id="ARBA00023136"/>
    </source>
</evidence>
<dbReference type="Gene3D" id="3.80.10.10">
    <property type="entry name" value="Ribonuclease Inhibitor"/>
    <property type="match status" value="3"/>
</dbReference>
<keyword evidence="3" id="KW-0134">Cell wall</keyword>
<name>A0A7J7CIS9_TRIWF</name>
<protein>
    <recommendedName>
        <fullName evidence="12">Leucine-rich repeat-containing N-terminal plant-type domain-containing protein</fullName>
    </recommendedName>
</protein>
<comment type="caution">
    <text evidence="13">The sequence shown here is derived from an EMBL/GenBank/DDBJ whole genome shotgun (WGS) entry which is preliminary data.</text>
</comment>
<dbReference type="PANTHER" id="PTHR48009">
    <property type="entry name" value="LEUCINE-RICH REPEAT (LRR) FAMILY PROTEIN"/>
    <property type="match status" value="1"/>
</dbReference>
<evidence type="ECO:0000256" key="11">
    <source>
        <dbReference type="SAM" id="SignalP"/>
    </source>
</evidence>
<keyword evidence="6 11" id="KW-0732">Signal</keyword>
<dbReference type="AlphaFoldDB" id="A0A7J7CIS9"/>
<evidence type="ECO:0000313" key="14">
    <source>
        <dbReference type="Proteomes" id="UP000593562"/>
    </source>
</evidence>
<dbReference type="InterPro" id="IPR032675">
    <property type="entry name" value="LRR_dom_sf"/>
</dbReference>